<gene>
    <name evidence="1" type="ORF">M406DRAFT_101743</name>
</gene>
<dbReference type="AlphaFoldDB" id="A0A9P4Y414"/>
<dbReference type="GeneID" id="63832099"/>
<reference evidence="1" key="1">
    <citation type="journal article" date="2020" name="Phytopathology">
        <title>Genome sequence of the chestnut blight fungus Cryphonectria parasitica EP155: A fundamental resource for an archetypical invasive plant pathogen.</title>
        <authorList>
            <person name="Crouch J.A."/>
            <person name="Dawe A."/>
            <person name="Aerts A."/>
            <person name="Barry K."/>
            <person name="Churchill A.C.L."/>
            <person name="Grimwood J."/>
            <person name="Hillman B."/>
            <person name="Milgroom M.G."/>
            <person name="Pangilinan J."/>
            <person name="Smith M."/>
            <person name="Salamov A."/>
            <person name="Schmutz J."/>
            <person name="Yadav J."/>
            <person name="Grigoriev I.V."/>
            <person name="Nuss D."/>
        </authorList>
    </citation>
    <scope>NUCLEOTIDE SEQUENCE</scope>
    <source>
        <strain evidence="1">EP155</strain>
    </source>
</reference>
<dbReference type="RefSeq" id="XP_040777515.1">
    <property type="nucleotide sequence ID" value="XM_040914970.1"/>
</dbReference>
<accession>A0A9P4Y414</accession>
<name>A0A9P4Y414_CRYP1</name>
<evidence type="ECO:0000313" key="1">
    <source>
        <dbReference type="EMBL" id="KAF3766554.1"/>
    </source>
</evidence>
<dbReference type="EMBL" id="MU032347">
    <property type="protein sequence ID" value="KAF3766554.1"/>
    <property type="molecule type" value="Genomic_DNA"/>
</dbReference>
<comment type="caution">
    <text evidence="1">The sequence shown here is derived from an EMBL/GenBank/DDBJ whole genome shotgun (WGS) entry which is preliminary data.</text>
</comment>
<dbReference type="Proteomes" id="UP000803844">
    <property type="component" value="Unassembled WGS sequence"/>
</dbReference>
<protein>
    <submittedName>
        <fullName evidence="1">Uncharacterized protein</fullName>
    </submittedName>
</protein>
<keyword evidence="2" id="KW-1185">Reference proteome</keyword>
<evidence type="ECO:0000313" key="2">
    <source>
        <dbReference type="Proteomes" id="UP000803844"/>
    </source>
</evidence>
<organism evidence="1 2">
    <name type="scientific">Cryphonectria parasitica (strain ATCC 38755 / EP155)</name>
    <dbReference type="NCBI Taxonomy" id="660469"/>
    <lineage>
        <taxon>Eukaryota</taxon>
        <taxon>Fungi</taxon>
        <taxon>Dikarya</taxon>
        <taxon>Ascomycota</taxon>
        <taxon>Pezizomycotina</taxon>
        <taxon>Sordariomycetes</taxon>
        <taxon>Sordariomycetidae</taxon>
        <taxon>Diaporthales</taxon>
        <taxon>Cryphonectriaceae</taxon>
        <taxon>Cryphonectria-Endothia species complex</taxon>
        <taxon>Cryphonectria</taxon>
    </lineage>
</organism>
<sequence length="73" mass="8506">MRLVTGAVTKVPEQVGLMTQVEAVTQSFCESFECNEEVKYIQETKQQNTLFEAVKENVMNHKKRNEDQRRKAE</sequence>
<proteinExistence type="predicted"/>